<sequence length="79" mass="9709">MHITFVVLIVHAVELTKRPRQNRGSSQSPHIPTMVARLQPRELPFYRRRRVQVVFVFLFLHFLIVWWLSRRLKSREHRH</sequence>
<keyword evidence="1" id="KW-1133">Transmembrane helix</keyword>
<proteinExistence type="predicted"/>
<reference evidence="2" key="1">
    <citation type="journal article" date="2020" name="Stud. Mycol.">
        <title>101 Dothideomycetes genomes: a test case for predicting lifestyles and emergence of pathogens.</title>
        <authorList>
            <person name="Haridas S."/>
            <person name="Albert R."/>
            <person name="Binder M."/>
            <person name="Bloem J."/>
            <person name="Labutti K."/>
            <person name="Salamov A."/>
            <person name="Andreopoulos B."/>
            <person name="Baker S."/>
            <person name="Barry K."/>
            <person name="Bills G."/>
            <person name="Bluhm B."/>
            <person name="Cannon C."/>
            <person name="Castanera R."/>
            <person name="Culley D."/>
            <person name="Daum C."/>
            <person name="Ezra D."/>
            <person name="Gonzalez J."/>
            <person name="Henrissat B."/>
            <person name="Kuo A."/>
            <person name="Liang C."/>
            <person name="Lipzen A."/>
            <person name="Lutzoni F."/>
            <person name="Magnuson J."/>
            <person name="Mondo S."/>
            <person name="Nolan M."/>
            <person name="Ohm R."/>
            <person name="Pangilinan J."/>
            <person name="Park H.-J."/>
            <person name="Ramirez L."/>
            <person name="Alfaro M."/>
            <person name="Sun H."/>
            <person name="Tritt A."/>
            <person name="Yoshinaga Y."/>
            <person name="Zwiers L.-H."/>
            <person name="Turgeon B."/>
            <person name="Goodwin S."/>
            <person name="Spatafora J."/>
            <person name="Crous P."/>
            <person name="Grigoriev I."/>
        </authorList>
    </citation>
    <scope>NUCLEOTIDE SEQUENCE</scope>
    <source>
        <strain evidence="2">CBS 183.55</strain>
    </source>
</reference>
<keyword evidence="1" id="KW-0472">Membrane</keyword>
<keyword evidence="3" id="KW-1185">Reference proteome</keyword>
<name>A0A6A5RUW6_9PLEO</name>
<dbReference type="EMBL" id="ML978961">
    <property type="protein sequence ID" value="KAF1931369.1"/>
    <property type="molecule type" value="Genomic_DNA"/>
</dbReference>
<dbReference type="Proteomes" id="UP000800082">
    <property type="component" value="Unassembled WGS sequence"/>
</dbReference>
<gene>
    <name evidence="2" type="ORF">M421DRAFT_345988</name>
</gene>
<dbReference type="GeneID" id="54347174"/>
<feature type="transmembrane region" description="Helical" evidence="1">
    <location>
        <begin position="51"/>
        <end position="69"/>
    </location>
</feature>
<evidence type="ECO:0000313" key="3">
    <source>
        <dbReference type="Proteomes" id="UP000800082"/>
    </source>
</evidence>
<dbReference type="RefSeq" id="XP_033451617.1">
    <property type="nucleotide sequence ID" value="XM_033589527.1"/>
</dbReference>
<organism evidence="2 3">
    <name type="scientific">Didymella exigua CBS 183.55</name>
    <dbReference type="NCBI Taxonomy" id="1150837"/>
    <lineage>
        <taxon>Eukaryota</taxon>
        <taxon>Fungi</taxon>
        <taxon>Dikarya</taxon>
        <taxon>Ascomycota</taxon>
        <taxon>Pezizomycotina</taxon>
        <taxon>Dothideomycetes</taxon>
        <taxon>Pleosporomycetidae</taxon>
        <taxon>Pleosporales</taxon>
        <taxon>Pleosporineae</taxon>
        <taxon>Didymellaceae</taxon>
        <taxon>Didymella</taxon>
    </lineage>
</organism>
<protein>
    <submittedName>
        <fullName evidence="2">Uncharacterized protein</fullName>
    </submittedName>
</protein>
<dbReference type="AlphaFoldDB" id="A0A6A5RUW6"/>
<keyword evidence="1" id="KW-0812">Transmembrane</keyword>
<accession>A0A6A5RUW6</accession>
<evidence type="ECO:0000313" key="2">
    <source>
        <dbReference type="EMBL" id="KAF1931369.1"/>
    </source>
</evidence>
<evidence type="ECO:0000256" key="1">
    <source>
        <dbReference type="SAM" id="Phobius"/>
    </source>
</evidence>